<reference evidence="1 2" key="1">
    <citation type="journal article" date="2017" name="Chemistry">
        <title>Isolation, Biosynthesis and Chemical Modifications of Rubterolones A-F: Rare Tropolone Alkaloids from Actinomadura sp. 5-2.</title>
        <authorList>
            <person name="Guo H."/>
            <person name="Benndorf R."/>
            <person name="Leichnitz D."/>
            <person name="Klassen J.L."/>
            <person name="Vollmers J."/>
            <person name="Gorls H."/>
            <person name="Steinacker M."/>
            <person name="Weigel C."/>
            <person name="Dahse H.M."/>
            <person name="Kaster A.K."/>
            <person name="de Beer Z.W."/>
            <person name="Poulsen M."/>
            <person name="Beemelmanns C."/>
        </authorList>
    </citation>
    <scope>NUCLEOTIDE SEQUENCE [LARGE SCALE GENOMIC DNA]</scope>
    <source>
        <strain evidence="1 2">5-2</strain>
    </source>
</reference>
<evidence type="ECO:0000313" key="1">
    <source>
        <dbReference type="EMBL" id="POM25694.1"/>
    </source>
</evidence>
<comment type="caution">
    <text evidence="1">The sequence shown here is derived from an EMBL/GenBank/DDBJ whole genome shotgun (WGS) entry which is preliminary data.</text>
</comment>
<dbReference type="PANTHER" id="PTHR38479:SF2">
    <property type="entry name" value="WINGED HELIX DNA-BINDING DOMAIN-CONTAINING PROTEIN"/>
    <property type="match status" value="1"/>
</dbReference>
<dbReference type="Proteomes" id="UP000242367">
    <property type="component" value="Unassembled WGS sequence"/>
</dbReference>
<proteinExistence type="predicted"/>
<sequence>MADLLDRRALNRALLARQLLLERSPLAPLDAVEHLVGMQSQAPNPPYVGLWTRLTDFAFADLAALVETRAAVRILLMRGTIHLVSARDARALRPLAQTLLDRVVKGFEDVLPEALAAARAHFAERPRSAKELREMLAERWPGHDATELARAVHYALPLVQVPPRGVWGKSGLARHTNLDTWLDGVPGEPGTLDALVLRYLGAFGPATVRDAQRWSGLTGLGAVFDRLAPRLRTFRDADGRTLYDLPDAPRPDPDTPAPVRLVPDFDNLTLSHEDRSRVITEEHRKRVFTVNGIIRPTLLVDGFVHGMWAMDAARGTATVRVMPFAPLPDADAVEAEAGRLLAAAHPAAEHAVVIEPV</sequence>
<gene>
    <name evidence="1" type="ORF">BTM25_00770</name>
</gene>
<dbReference type="EMBL" id="MTBP01000001">
    <property type="protein sequence ID" value="POM25694.1"/>
    <property type="molecule type" value="Genomic_DNA"/>
</dbReference>
<dbReference type="AlphaFoldDB" id="A0A2P4UKV6"/>
<dbReference type="RefSeq" id="WP_103560766.1">
    <property type="nucleotide sequence ID" value="NZ_MTBP01000001.1"/>
</dbReference>
<name>A0A2P4UKV6_9ACTN</name>
<dbReference type="InterPro" id="IPR009351">
    <property type="entry name" value="AlkZ-like"/>
</dbReference>
<organism evidence="1 2">
    <name type="scientific">Actinomadura rubteroloni</name>
    <dbReference type="NCBI Taxonomy" id="1926885"/>
    <lineage>
        <taxon>Bacteria</taxon>
        <taxon>Bacillati</taxon>
        <taxon>Actinomycetota</taxon>
        <taxon>Actinomycetes</taxon>
        <taxon>Streptosporangiales</taxon>
        <taxon>Thermomonosporaceae</taxon>
        <taxon>Actinomadura</taxon>
    </lineage>
</organism>
<dbReference type="PANTHER" id="PTHR38479">
    <property type="entry name" value="LMO0824 PROTEIN"/>
    <property type="match status" value="1"/>
</dbReference>
<evidence type="ECO:0008006" key="3">
    <source>
        <dbReference type="Google" id="ProtNLM"/>
    </source>
</evidence>
<dbReference type="Pfam" id="PF06224">
    <property type="entry name" value="AlkZ-like"/>
    <property type="match status" value="1"/>
</dbReference>
<keyword evidence="2" id="KW-1185">Reference proteome</keyword>
<accession>A0A2P4UKV6</accession>
<evidence type="ECO:0000313" key="2">
    <source>
        <dbReference type="Proteomes" id="UP000242367"/>
    </source>
</evidence>
<protein>
    <recommendedName>
        <fullName evidence="3">Winged helix DNA-binding domain-containing protein</fullName>
    </recommendedName>
</protein>